<evidence type="ECO:0000313" key="2">
    <source>
        <dbReference type="Proteomes" id="UP000053097"/>
    </source>
</evidence>
<gene>
    <name evidence="1" type="ORF">X777_11628</name>
</gene>
<sequence>MDRSRYIKQGKQERLKRISATGHSGRDIFQRSPRILEEFILCRIRPRRRIRKTFQRAAR</sequence>
<dbReference type="AlphaFoldDB" id="A0A026W2D2"/>
<reference evidence="1 2" key="1">
    <citation type="journal article" date="2014" name="Curr. Biol.">
        <title>The genome of the clonal raider ant Cerapachys biroi.</title>
        <authorList>
            <person name="Oxley P.R."/>
            <person name="Ji L."/>
            <person name="Fetter-Pruneda I."/>
            <person name="McKenzie S.K."/>
            <person name="Li C."/>
            <person name="Hu H."/>
            <person name="Zhang G."/>
            <person name="Kronauer D.J."/>
        </authorList>
    </citation>
    <scope>NUCLEOTIDE SEQUENCE [LARGE SCALE GENOMIC DNA]</scope>
</reference>
<dbReference type="Proteomes" id="UP000053097">
    <property type="component" value="Unassembled WGS sequence"/>
</dbReference>
<organism evidence="1 2">
    <name type="scientific">Ooceraea biroi</name>
    <name type="common">Clonal raider ant</name>
    <name type="synonym">Cerapachys biroi</name>
    <dbReference type="NCBI Taxonomy" id="2015173"/>
    <lineage>
        <taxon>Eukaryota</taxon>
        <taxon>Metazoa</taxon>
        <taxon>Ecdysozoa</taxon>
        <taxon>Arthropoda</taxon>
        <taxon>Hexapoda</taxon>
        <taxon>Insecta</taxon>
        <taxon>Pterygota</taxon>
        <taxon>Neoptera</taxon>
        <taxon>Endopterygota</taxon>
        <taxon>Hymenoptera</taxon>
        <taxon>Apocrita</taxon>
        <taxon>Aculeata</taxon>
        <taxon>Formicoidea</taxon>
        <taxon>Formicidae</taxon>
        <taxon>Dorylinae</taxon>
        <taxon>Ooceraea</taxon>
    </lineage>
</organism>
<accession>A0A026W2D2</accession>
<proteinExistence type="predicted"/>
<evidence type="ECO:0000313" key="1">
    <source>
        <dbReference type="EMBL" id="EZA49756.1"/>
    </source>
</evidence>
<dbReference type="EMBL" id="KK107499">
    <property type="protein sequence ID" value="EZA49756.1"/>
    <property type="molecule type" value="Genomic_DNA"/>
</dbReference>
<keyword evidence="2" id="KW-1185">Reference proteome</keyword>
<name>A0A026W2D2_OOCBI</name>
<feature type="non-terminal residue" evidence="1">
    <location>
        <position position="59"/>
    </location>
</feature>
<protein>
    <submittedName>
        <fullName evidence="1">Uncharacterized protein</fullName>
    </submittedName>
</protein>